<comment type="caution">
    <text evidence="1">The sequence shown here is derived from an EMBL/GenBank/DDBJ whole genome shotgun (WGS) entry which is preliminary data.</text>
</comment>
<dbReference type="AlphaFoldDB" id="X0YG81"/>
<reference evidence="1" key="1">
    <citation type="journal article" date="2014" name="Front. Microbiol.">
        <title>High frequency of phylogenetically diverse reductive dehalogenase-homologous genes in deep subseafloor sedimentary metagenomes.</title>
        <authorList>
            <person name="Kawai M."/>
            <person name="Futagami T."/>
            <person name="Toyoda A."/>
            <person name="Takaki Y."/>
            <person name="Nishi S."/>
            <person name="Hori S."/>
            <person name="Arai W."/>
            <person name="Tsubouchi T."/>
            <person name="Morono Y."/>
            <person name="Uchiyama I."/>
            <person name="Ito T."/>
            <person name="Fujiyama A."/>
            <person name="Inagaki F."/>
            <person name="Takami H."/>
        </authorList>
    </citation>
    <scope>NUCLEOTIDE SEQUENCE</scope>
    <source>
        <strain evidence="1">Expedition CK06-06</strain>
    </source>
</reference>
<organism evidence="1">
    <name type="scientific">marine sediment metagenome</name>
    <dbReference type="NCBI Taxonomy" id="412755"/>
    <lineage>
        <taxon>unclassified sequences</taxon>
        <taxon>metagenomes</taxon>
        <taxon>ecological metagenomes</taxon>
    </lineage>
</organism>
<gene>
    <name evidence="1" type="ORF">S01H1_63467</name>
</gene>
<proteinExistence type="predicted"/>
<name>X0YG81_9ZZZZ</name>
<accession>X0YG81</accession>
<sequence>MPLEAEHWLLTILRDKLLKVGAKVLRHGRYIIAEIAIPRPLFAEILRLIDGLAQ</sequence>
<evidence type="ECO:0008006" key="2">
    <source>
        <dbReference type="Google" id="ProtNLM"/>
    </source>
</evidence>
<feature type="non-terminal residue" evidence="1">
    <location>
        <position position="54"/>
    </location>
</feature>
<evidence type="ECO:0000313" key="1">
    <source>
        <dbReference type="EMBL" id="GAG35836.1"/>
    </source>
</evidence>
<dbReference type="EMBL" id="BARS01041772">
    <property type="protein sequence ID" value="GAG35836.1"/>
    <property type="molecule type" value="Genomic_DNA"/>
</dbReference>
<protein>
    <recommendedName>
        <fullName evidence="2">Transposase DDE domain-containing protein</fullName>
    </recommendedName>
</protein>